<reference evidence="3 5" key="2">
    <citation type="submission" date="2016-10" db="EMBL/GenBank/DDBJ databases">
        <authorList>
            <person name="de Groot N.N."/>
        </authorList>
    </citation>
    <scope>NUCLEOTIDE SEQUENCE [LARGE SCALE GENOMIC DNA]</scope>
    <source>
        <strain evidence="3 5">DSM 25947</strain>
    </source>
</reference>
<dbReference type="CDD" id="cd18809">
    <property type="entry name" value="SF1_C_RecD"/>
    <property type="match status" value="1"/>
</dbReference>
<evidence type="ECO:0000313" key="5">
    <source>
        <dbReference type="Proteomes" id="UP000181981"/>
    </source>
</evidence>
<name>X5DJJ3_9BACT</name>
<organism evidence="3 5">
    <name type="scientific">Draconibacterium orientale</name>
    <dbReference type="NCBI Taxonomy" id="1168034"/>
    <lineage>
        <taxon>Bacteria</taxon>
        <taxon>Pseudomonadati</taxon>
        <taxon>Bacteroidota</taxon>
        <taxon>Bacteroidia</taxon>
        <taxon>Marinilabiliales</taxon>
        <taxon>Prolixibacteraceae</taxon>
        <taxon>Draconibacterium</taxon>
    </lineage>
</organism>
<dbReference type="STRING" id="1168034.FH5T_16740"/>
<proteinExistence type="predicted"/>
<keyword evidence="4" id="KW-1185">Reference proteome</keyword>
<dbReference type="EMBL" id="CP007451">
    <property type="protein sequence ID" value="AHW60722.1"/>
    <property type="molecule type" value="Genomic_DNA"/>
</dbReference>
<dbReference type="InterPro" id="IPR027785">
    <property type="entry name" value="UvrD-like_helicase_C"/>
</dbReference>
<evidence type="ECO:0000313" key="3">
    <source>
        <dbReference type="EMBL" id="SEU01807.1"/>
    </source>
</evidence>
<evidence type="ECO:0000313" key="2">
    <source>
        <dbReference type="EMBL" id="AHW60722.1"/>
    </source>
</evidence>
<dbReference type="RefSeq" id="WP_038560948.1">
    <property type="nucleotide sequence ID" value="NZ_FOHT01000035.1"/>
</dbReference>
<protein>
    <submittedName>
        <fullName evidence="2">ATP-dependent endonuclease</fullName>
    </submittedName>
    <submittedName>
        <fullName evidence="3">Exodeoxyribonuclease-5</fullName>
    </submittedName>
</protein>
<dbReference type="CDD" id="cd17933">
    <property type="entry name" value="DEXSc_RecD-like"/>
    <property type="match status" value="1"/>
</dbReference>
<sequence>MIKKHLKAILIEKLGFPPTNSQTCLIDTLAEFISGAEPDRIMLIKGYAGTGKTTMLYSLTQCLLSFKIRSVLMAPTGRAAKVMASYSGMPAFTIHKKIYRQQSASDGMGRFVLNKNLYKNTYFIVDEASMISNEMVENAVFGSGRLLDDLLQYVYSGENCHLVLVGDTAQLPPVGLSISPALEAFSLEQYGFSVSEVELKEVVRQAEGSGVLSNATEMRNIIAEQHYEGFFPIETKSFPDVERISGGELIETISSCYDKYGFFDTTVVTRSNKRANLFNKGIRGSILYKENEIERGDLVMVVKNNYFWPGEDDKLDFIANGDIAEIISIYGYEELYGFRFADVCLRFVDYEDVELDCKIFLETLSIETASFSSERNRELFHAVSEDYIDIRNKKERWKKIKENPYFNALQVKYAYALTCHKAQGGQWKAVFVDHGYLVEDMLDTEYYRWLYTAFTRPTEKLYLVNFDKGFFEGEEDV</sequence>
<dbReference type="OrthoDB" id="9803432at2"/>
<dbReference type="SUPFAM" id="SSF52540">
    <property type="entry name" value="P-loop containing nucleoside triphosphate hydrolases"/>
    <property type="match status" value="1"/>
</dbReference>
<dbReference type="Proteomes" id="UP000181981">
    <property type="component" value="Unassembled WGS sequence"/>
</dbReference>
<feature type="domain" description="UvrD-like helicase C-terminal" evidence="1">
    <location>
        <begin position="413"/>
        <end position="464"/>
    </location>
</feature>
<keyword evidence="2" id="KW-0540">Nuclease</keyword>
<dbReference type="Proteomes" id="UP000023772">
    <property type="component" value="Chromosome"/>
</dbReference>
<dbReference type="Gene3D" id="3.40.50.300">
    <property type="entry name" value="P-loop containing nucleotide triphosphate hydrolases"/>
    <property type="match status" value="2"/>
</dbReference>
<dbReference type="HOGENOM" id="CLU_017039_0_0_10"/>
<dbReference type="AlphaFoldDB" id="X5DJJ3"/>
<accession>X5DJJ3</accession>
<dbReference type="Pfam" id="PF13538">
    <property type="entry name" value="UvrD_C_2"/>
    <property type="match status" value="1"/>
</dbReference>
<dbReference type="eggNOG" id="COG0507">
    <property type="taxonomic scope" value="Bacteria"/>
</dbReference>
<evidence type="ECO:0000259" key="1">
    <source>
        <dbReference type="Pfam" id="PF13538"/>
    </source>
</evidence>
<dbReference type="KEGG" id="dori:FH5T_16740"/>
<keyword evidence="2" id="KW-0378">Hydrolase</keyword>
<dbReference type="Pfam" id="PF13604">
    <property type="entry name" value="AAA_30"/>
    <property type="match status" value="1"/>
</dbReference>
<reference evidence="2 4" key="1">
    <citation type="submission" date="2014-03" db="EMBL/GenBank/DDBJ databases">
        <title>Complete genome sequence of a deeply braunched marine Bacteroidia bacterium Draconibacterium orientale type strain FH5T.</title>
        <authorList>
            <person name="Li X."/>
            <person name="Wang X."/>
            <person name="Xie Z."/>
            <person name="Du Z."/>
            <person name="Chen G."/>
        </authorList>
    </citation>
    <scope>NUCLEOTIDE SEQUENCE [LARGE SCALE GENOMIC DNA]</scope>
    <source>
        <strain evidence="2 4">FH5</strain>
    </source>
</reference>
<evidence type="ECO:0000313" key="4">
    <source>
        <dbReference type="Proteomes" id="UP000023772"/>
    </source>
</evidence>
<dbReference type="GO" id="GO:0004519">
    <property type="term" value="F:endonuclease activity"/>
    <property type="evidence" value="ECO:0007669"/>
    <property type="project" value="UniProtKB-KW"/>
</dbReference>
<gene>
    <name evidence="2" type="ORF">FH5T_16740</name>
    <name evidence="3" type="ORF">SAMN05444285_13544</name>
</gene>
<dbReference type="EMBL" id="FOHT01000035">
    <property type="protein sequence ID" value="SEU01807.1"/>
    <property type="molecule type" value="Genomic_DNA"/>
</dbReference>
<dbReference type="InterPro" id="IPR027417">
    <property type="entry name" value="P-loop_NTPase"/>
</dbReference>
<keyword evidence="2" id="KW-0255">Endonuclease</keyword>